<dbReference type="STRING" id="5539.A0A3E2GT87"/>
<evidence type="ECO:0000256" key="3">
    <source>
        <dbReference type="ARBA" id="ARBA00005902"/>
    </source>
</evidence>
<evidence type="ECO:0000256" key="2">
    <source>
        <dbReference type="ARBA" id="ARBA00004496"/>
    </source>
</evidence>
<evidence type="ECO:0000313" key="7">
    <source>
        <dbReference type="Proteomes" id="UP000258309"/>
    </source>
</evidence>
<dbReference type="SUPFAM" id="SSF74784">
    <property type="entry name" value="Translin"/>
    <property type="match status" value="1"/>
</dbReference>
<sequence>MTGSEKELDVRISNASRGIKRNFKEYQGKTGGEAKMQVDQSTRVSPFMPMFEGFRAELDEHHDRRERIIKATRDITALSKKQQSLFSYADGSRARSLGELEPAILKDVSQYGEQIKTKFTSIVPDLQGLNAWRYRRNITGAIQEFLEAQSFGYYIKYERLLDFDAAGDCFPKGILITPEDYILGLFDLTGEMMRFAITTLATMGALPTFKDSALQSGARNILSDMQEIRAAFEALDTTAFGAGGMAKDVQKKTEVMRTCVEKVENAVYGMKVRGRERQKGWVPSMSDDRMPED</sequence>
<keyword evidence="4" id="KW-0963">Cytoplasm</keyword>
<evidence type="ECO:0000256" key="5">
    <source>
        <dbReference type="ARBA" id="ARBA00023242"/>
    </source>
</evidence>
<accession>A0A3E2GT87</accession>
<evidence type="ECO:0000313" key="6">
    <source>
        <dbReference type="EMBL" id="RFU24329.1"/>
    </source>
</evidence>
<dbReference type="OMA" id="DTCMETC"/>
<dbReference type="GO" id="GO:0043565">
    <property type="term" value="F:sequence-specific DNA binding"/>
    <property type="evidence" value="ECO:0007669"/>
    <property type="project" value="InterPro"/>
</dbReference>
<keyword evidence="7" id="KW-1185">Reference proteome</keyword>
<dbReference type="InterPro" id="IPR016069">
    <property type="entry name" value="Translin_C"/>
</dbReference>
<protein>
    <recommendedName>
        <fullName evidence="8">Translin</fullName>
    </recommendedName>
</protein>
<proteinExistence type="inferred from homology"/>
<dbReference type="Pfam" id="PF01997">
    <property type="entry name" value="Translin"/>
    <property type="match status" value="1"/>
</dbReference>
<dbReference type="CDD" id="cd14820">
    <property type="entry name" value="TRAX"/>
    <property type="match status" value="1"/>
</dbReference>
<name>A0A3E2GT87_SCYLI</name>
<gene>
    <name evidence="6" type="ORF">B7463_g12009</name>
</gene>
<dbReference type="GO" id="GO:0005737">
    <property type="term" value="C:cytoplasm"/>
    <property type="evidence" value="ECO:0007669"/>
    <property type="project" value="UniProtKB-SubCell"/>
</dbReference>
<comment type="caution">
    <text evidence="6">The sequence shown here is derived from an EMBL/GenBank/DDBJ whole genome shotgun (WGS) entry which is preliminary data.</text>
</comment>
<feature type="non-terminal residue" evidence="6">
    <location>
        <position position="1"/>
    </location>
</feature>
<dbReference type="InterPro" id="IPR002848">
    <property type="entry name" value="Translin_fam"/>
</dbReference>
<organism evidence="6 7">
    <name type="scientific">Scytalidium lignicola</name>
    <name type="common">Hyphomycete</name>
    <dbReference type="NCBI Taxonomy" id="5539"/>
    <lineage>
        <taxon>Eukaryota</taxon>
        <taxon>Fungi</taxon>
        <taxon>Dikarya</taxon>
        <taxon>Ascomycota</taxon>
        <taxon>Pezizomycotina</taxon>
        <taxon>Leotiomycetes</taxon>
        <taxon>Leotiomycetes incertae sedis</taxon>
        <taxon>Scytalidium</taxon>
    </lineage>
</organism>
<dbReference type="InterPro" id="IPR016068">
    <property type="entry name" value="Translin_N"/>
</dbReference>
<dbReference type="OrthoDB" id="31005at2759"/>
<dbReference type="Gene3D" id="1.20.58.190">
    <property type="entry name" value="Translin, domain 1"/>
    <property type="match status" value="1"/>
</dbReference>
<comment type="subcellular location">
    <subcellularLocation>
        <location evidence="2">Cytoplasm</location>
    </subcellularLocation>
    <subcellularLocation>
        <location evidence="1">Nucleus</location>
    </subcellularLocation>
</comment>
<dbReference type="AlphaFoldDB" id="A0A3E2GT87"/>
<evidence type="ECO:0000256" key="4">
    <source>
        <dbReference type="ARBA" id="ARBA00022490"/>
    </source>
</evidence>
<dbReference type="PANTHER" id="PTHR10741">
    <property type="entry name" value="TRANSLIN AND TRANSLIN ASSOCIATED PROTEIN X"/>
    <property type="match status" value="1"/>
</dbReference>
<reference evidence="6 7" key="1">
    <citation type="submission" date="2018-05" db="EMBL/GenBank/DDBJ databases">
        <title>Draft genome sequence of Scytalidium lignicola DSM 105466, a ubiquitous saprotrophic fungus.</title>
        <authorList>
            <person name="Buettner E."/>
            <person name="Gebauer A.M."/>
            <person name="Hofrichter M."/>
            <person name="Liers C."/>
            <person name="Kellner H."/>
        </authorList>
    </citation>
    <scope>NUCLEOTIDE SEQUENCE [LARGE SCALE GENOMIC DNA]</scope>
    <source>
        <strain evidence="6 7">DSM 105466</strain>
    </source>
</reference>
<dbReference type="InterPro" id="IPR036081">
    <property type="entry name" value="Translin_sf"/>
</dbReference>
<keyword evidence="5" id="KW-0539">Nucleus</keyword>
<dbReference type="Proteomes" id="UP000258309">
    <property type="component" value="Unassembled WGS sequence"/>
</dbReference>
<feature type="non-terminal residue" evidence="6">
    <location>
        <position position="293"/>
    </location>
</feature>
<dbReference type="EMBL" id="NCSJ02000464">
    <property type="protein sequence ID" value="RFU24329.1"/>
    <property type="molecule type" value="Genomic_DNA"/>
</dbReference>
<evidence type="ECO:0008006" key="8">
    <source>
        <dbReference type="Google" id="ProtNLM"/>
    </source>
</evidence>
<evidence type="ECO:0000256" key="1">
    <source>
        <dbReference type="ARBA" id="ARBA00004123"/>
    </source>
</evidence>
<dbReference type="GO" id="GO:0005634">
    <property type="term" value="C:nucleus"/>
    <property type="evidence" value="ECO:0007669"/>
    <property type="project" value="UniProtKB-SubCell"/>
</dbReference>
<comment type="similarity">
    <text evidence="3">Belongs to the translin family.</text>
</comment>
<dbReference type="Gene3D" id="1.20.58.200">
    <property type="entry name" value="Translin, domain 2"/>
    <property type="match status" value="1"/>
</dbReference>